<dbReference type="SUPFAM" id="SSF81345">
    <property type="entry name" value="ABC transporter involved in vitamin B12 uptake, BtuC"/>
    <property type="match status" value="1"/>
</dbReference>
<feature type="transmembrane region" description="Helical" evidence="8">
    <location>
        <begin position="321"/>
        <end position="342"/>
    </location>
</feature>
<evidence type="ECO:0000256" key="8">
    <source>
        <dbReference type="SAM" id="Phobius"/>
    </source>
</evidence>
<keyword evidence="3" id="KW-0813">Transport</keyword>
<dbReference type="Gene3D" id="1.10.3470.10">
    <property type="entry name" value="ABC transporter involved in vitamin B12 uptake, BtuC"/>
    <property type="match status" value="1"/>
</dbReference>
<evidence type="ECO:0000256" key="4">
    <source>
        <dbReference type="ARBA" id="ARBA00022475"/>
    </source>
</evidence>
<dbReference type="InterPro" id="IPR000522">
    <property type="entry name" value="ABC_transptr_permease_BtuC"/>
</dbReference>
<dbReference type="InterPro" id="IPR037294">
    <property type="entry name" value="ABC_BtuC-like"/>
</dbReference>
<feature type="transmembrane region" description="Helical" evidence="8">
    <location>
        <begin position="254"/>
        <end position="279"/>
    </location>
</feature>
<evidence type="ECO:0000256" key="2">
    <source>
        <dbReference type="ARBA" id="ARBA00007935"/>
    </source>
</evidence>
<dbReference type="Pfam" id="PF01032">
    <property type="entry name" value="FecCD"/>
    <property type="match status" value="1"/>
</dbReference>
<protein>
    <submittedName>
        <fullName evidence="9">Iron complex transport system permease protein</fullName>
    </submittedName>
</protein>
<feature type="transmembrane region" description="Helical" evidence="8">
    <location>
        <begin position="112"/>
        <end position="129"/>
    </location>
</feature>
<keyword evidence="4" id="KW-1003">Cell membrane</keyword>
<feature type="transmembrane region" description="Helical" evidence="8">
    <location>
        <begin position="291"/>
        <end position="309"/>
    </location>
</feature>
<dbReference type="PANTHER" id="PTHR30472:SF24">
    <property type="entry name" value="FERRIC ENTEROBACTIN TRANSPORT SYSTEM PERMEASE PROTEIN FEPG"/>
    <property type="match status" value="1"/>
</dbReference>
<organism evidence="9 10">
    <name type="scientific">Crossiella equi</name>
    <dbReference type="NCBI Taxonomy" id="130796"/>
    <lineage>
        <taxon>Bacteria</taxon>
        <taxon>Bacillati</taxon>
        <taxon>Actinomycetota</taxon>
        <taxon>Actinomycetes</taxon>
        <taxon>Pseudonocardiales</taxon>
        <taxon>Pseudonocardiaceae</taxon>
        <taxon>Crossiella</taxon>
    </lineage>
</organism>
<evidence type="ECO:0000313" key="10">
    <source>
        <dbReference type="Proteomes" id="UP001519363"/>
    </source>
</evidence>
<dbReference type="EMBL" id="JAGIOO010000001">
    <property type="protein sequence ID" value="MBP2473237.1"/>
    <property type="molecule type" value="Genomic_DNA"/>
</dbReference>
<sequence>MSTTETPARRVLRSRGGAVSLRLHARSAVVTAATAVLLLVVGVLTLTIGEYEMTVSQVLAALFGEGGKAARYVIVEFRLPRWLTGLLVGAALAVAGAIMQSLSRNPLASPDFIGFTTGAATGGILVIIAGGGAGLLAFGALGGGALTALLMYLLAFTRGVHGSRLVLVGIGVNAVLVAVNSYLISRADLRDGLAAQAWLTGSLNSRGWEHVLLVALALALLLPVAFACARRLGMLEMGEEAASALGVPVRPTRALLMVVSVALAAVTVAAAGPVAFVALMAPQLARRTTKAATVALVPTALLGALIVSLSDFAAQRFFSPAAVPVGVMTAAVGGVFLAWLLANEWRGR</sequence>
<feature type="transmembrane region" description="Helical" evidence="8">
    <location>
        <begin position="211"/>
        <end position="233"/>
    </location>
</feature>
<feature type="transmembrane region" description="Helical" evidence="8">
    <location>
        <begin position="165"/>
        <end position="184"/>
    </location>
</feature>
<feature type="transmembrane region" description="Helical" evidence="8">
    <location>
        <begin position="28"/>
        <end position="49"/>
    </location>
</feature>
<comment type="similarity">
    <text evidence="2">Belongs to the binding-protein-dependent transport system permease family. FecCD subfamily.</text>
</comment>
<comment type="caution">
    <text evidence="9">The sequence shown here is derived from an EMBL/GenBank/DDBJ whole genome shotgun (WGS) entry which is preliminary data.</text>
</comment>
<keyword evidence="5 8" id="KW-0812">Transmembrane</keyword>
<keyword evidence="10" id="KW-1185">Reference proteome</keyword>
<evidence type="ECO:0000256" key="5">
    <source>
        <dbReference type="ARBA" id="ARBA00022692"/>
    </source>
</evidence>
<dbReference type="RefSeq" id="WP_209706724.1">
    <property type="nucleotide sequence ID" value="NZ_JAGIOO010000001.1"/>
</dbReference>
<feature type="transmembrane region" description="Helical" evidence="8">
    <location>
        <begin position="82"/>
        <end position="100"/>
    </location>
</feature>
<dbReference type="PANTHER" id="PTHR30472">
    <property type="entry name" value="FERRIC ENTEROBACTIN TRANSPORT SYSTEM PERMEASE PROTEIN"/>
    <property type="match status" value="1"/>
</dbReference>
<proteinExistence type="inferred from homology"/>
<gene>
    <name evidence="9" type="ORF">JOF53_002109</name>
</gene>
<evidence type="ECO:0000256" key="1">
    <source>
        <dbReference type="ARBA" id="ARBA00004651"/>
    </source>
</evidence>
<dbReference type="CDD" id="cd06550">
    <property type="entry name" value="TM_ABC_iron-siderophores_like"/>
    <property type="match status" value="1"/>
</dbReference>
<feature type="transmembrane region" description="Helical" evidence="8">
    <location>
        <begin position="135"/>
        <end position="153"/>
    </location>
</feature>
<name>A0ABS5AAC0_9PSEU</name>
<accession>A0ABS5AAC0</accession>
<reference evidence="9 10" key="1">
    <citation type="submission" date="2021-03" db="EMBL/GenBank/DDBJ databases">
        <title>Sequencing the genomes of 1000 actinobacteria strains.</title>
        <authorList>
            <person name="Klenk H.-P."/>
        </authorList>
    </citation>
    <scope>NUCLEOTIDE SEQUENCE [LARGE SCALE GENOMIC DNA]</scope>
    <source>
        <strain evidence="9 10">DSM 44580</strain>
    </source>
</reference>
<evidence type="ECO:0000256" key="3">
    <source>
        <dbReference type="ARBA" id="ARBA00022448"/>
    </source>
</evidence>
<evidence type="ECO:0000256" key="6">
    <source>
        <dbReference type="ARBA" id="ARBA00022989"/>
    </source>
</evidence>
<keyword evidence="7 8" id="KW-0472">Membrane</keyword>
<evidence type="ECO:0000256" key="7">
    <source>
        <dbReference type="ARBA" id="ARBA00023136"/>
    </source>
</evidence>
<comment type="subcellular location">
    <subcellularLocation>
        <location evidence="1">Cell membrane</location>
        <topology evidence="1">Multi-pass membrane protein</topology>
    </subcellularLocation>
</comment>
<evidence type="ECO:0000313" key="9">
    <source>
        <dbReference type="EMBL" id="MBP2473237.1"/>
    </source>
</evidence>
<dbReference type="Proteomes" id="UP001519363">
    <property type="component" value="Unassembled WGS sequence"/>
</dbReference>
<keyword evidence="6 8" id="KW-1133">Transmembrane helix</keyword>